<feature type="domain" description="DNA-directed RNA polymerase RBP11-like dimerisation" evidence="4">
    <location>
        <begin position="18"/>
        <end position="93"/>
    </location>
</feature>
<keyword evidence="1" id="KW-0240">DNA-directed RNA polymerase</keyword>
<dbReference type="GO" id="GO:0005666">
    <property type="term" value="C:RNA polymerase III complex"/>
    <property type="evidence" value="ECO:0007669"/>
    <property type="project" value="TreeGrafter"/>
</dbReference>
<dbReference type="GO" id="GO:0005736">
    <property type="term" value="C:RNA polymerase I complex"/>
    <property type="evidence" value="ECO:0007669"/>
    <property type="project" value="TreeGrafter"/>
</dbReference>
<evidence type="ECO:0000256" key="3">
    <source>
        <dbReference type="ARBA" id="ARBA00025751"/>
    </source>
</evidence>
<keyword evidence="2" id="KW-0804">Transcription</keyword>
<keyword evidence="6" id="KW-1185">Reference proteome</keyword>
<dbReference type="STRING" id="1003232.J9DRQ7"/>
<reference evidence="6" key="2">
    <citation type="submission" date="2015-07" db="EMBL/GenBank/DDBJ databases">
        <title>Contrasting host-pathogen interactions and genome evolution in two generalist and specialist microsporidian pathogens of mosquitoes.</title>
        <authorList>
            <consortium name="The Broad Institute Genomics Platform"/>
            <consortium name="The Broad Institute Genome Sequencing Center for Infectious Disease"/>
            <person name="Cuomo C.A."/>
            <person name="Sanscrainte N.D."/>
            <person name="Goldberg J.M."/>
            <person name="Heiman D."/>
            <person name="Young S."/>
            <person name="Zeng Q."/>
            <person name="Becnel J.J."/>
            <person name="Birren B.W."/>
        </authorList>
    </citation>
    <scope>NUCLEOTIDE SEQUENCE [LARGE SCALE GENOMIC DNA]</scope>
    <source>
        <strain evidence="6">USNM 41457</strain>
    </source>
</reference>
<dbReference type="PROSITE" id="PS01154">
    <property type="entry name" value="RNA_POL_L_13KD"/>
    <property type="match status" value="1"/>
</dbReference>
<comment type="caution">
    <text evidence="5">The sequence shown here is derived from an EMBL/GenBank/DDBJ whole genome shotgun (WGS) entry which is preliminary data.</text>
</comment>
<dbReference type="Proteomes" id="UP000003163">
    <property type="component" value="Unassembled WGS sequence"/>
</dbReference>
<protein>
    <recommendedName>
        <fullName evidence="4">DNA-directed RNA polymerase RBP11-like dimerisation domain-containing protein</fullName>
    </recommendedName>
</protein>
<dbReference type="OrthoDB" id="510325at2759"/>
<dbReference type="InterPro" id="IPR022905">
    <property type="entry name" value="Rpo11-like"/>
</dbReference>
<dbReference type="GO" id="GO:0006362">
    <property type="term" value="P:transcription elongation by RNA polymerase I"/>
    <property type="evidence" value="ECO:0007669"/>
    <property type="project" value="TreeGrafter"/>
</dbReference>
<dbReference type="InterPro" id="IPR008193">
    <property type="entry name" value="RNA_pol_Rpb11_13-16kDa_CS"/>
</dbReference>
<accession>J9DRQ7</accession>
<dbReference type="FunCoup" id="J9DRQ7">
    <property type="interactions" value="94"/>
</dbReference>
<sequence length="107" mass="12481">MNIRNNEPKEILSFINDSTVEVIDEDHTLLNPLRYMITKNDHVELVGYSIPHPSERKAQLKIQLKKAFKYNNSIDKIIYKGADDLDKVTEHILHLIDRNLKTLNISQ</sequence>
<dbReference type="AlphaFoldDB" id="J9DRQ7"/>
<dbReference type="VEuPathDB" id="MicrosporidiaDB:EDEG_00715"/>
<name>J9DRQ7_EDHAE</name>
<dbReference type="GO" id="GO:0003677">
    <property type="term" value="F:DNA binding"/>
    <property type="evidence" value="ECO:0007669"/>
    <property type="project" value="InterPro"/>
</dbReference>
<reference evidence="5 6" key="1">
    <citation type="submission" date="2011-08" db="EMBL/GenBank/DDBJ databases">
        <authorList>
            <person name="Liu Z.J."/>
            <person name="Shi F.L."/>
            <person name="Lu J.Q."/>
            <person name="Li M."/>
            <person name="Wang Z.L."/>
        </authorList>
    </citation>
    <scope>NUCLEOTIDE SEQUENCE [LARGE SCALE GENOMIC DNA]</scope>
    <source>
        <strain evidence="5 6">USNM 41457</strain>
    </source>
</reference>
<evidence type="ECO:0000256" key="2">
    <source>
        <dbReference type="ARBA" id="ARBA00023163"/>
    </source>
</evidence>
<dbReference type="PANTHER" id="PTHR13946:SF28">
    <property type="entry name" value="DNA-DIRECTED RNA POLYMERASES I AND III SUBUNIT RPAC2"/>
    <property type="match status" value="1"/>
</dbReference>
<dbReference type="Pfam" id="PF13656">
    <property type="entry name" value="RNA_pol_L_2"/>
    <property type="match status" value="1"/>
</dbReference>
<evidence type="ECO:0000259" key="4">
    <source>
        <dbReference type="Pfam" id="PF13656"/>
    </source>
</evidence>
<dbReference type="PANTHER" id="PTHR13946">
    <property type="entry name" value="DNA-DIRECTED RNA POLYMERASE I,II,III"/>
    <property type="match status" value="1"/>
</dbReference>
<dbReference type="Gene3D" id="3.30.1360.10">
    <property type="entry name" value="RNA polymerase, RBP11-like subunit"/>
    <property type="match status" value="1"/>
</dbReference>
<evidence type="ECO:0000313" key="6">
    <source>
        <dbReference type="Proteomes" id="UP000003163"/>
    </source>
</evidence>
<dbReference type="InParanoid" id="J9DRQ7"/>
<dbReference type="InterPro" id="IPR009025">
    <property type="entry name" value="RBP11-like_dimer"/>
</dbReference>
<dbReference type="GO" id="GO:0006383">
    <property type="term" value="P:transcription by RNA polymerase III"/>
    <property type="evidence" value="ECO:0007669"/>
    <property type="project" value="TreeGrafter"/>
</dbReference>
<dbReference type="SUPFAM" id="SSF55257">
    <property type="entry name" value="RBP11-like subunits of RNA polymerase"/>
    <property type="match status" value="1"/>
</dbReference>
<evidence type="ECO:0000256" key="1">
    <source>
        <dbReference type="ARBA" id="ARBA00022478"/>
    </source>
</evidence>
<dbReference type="GO" id="GO:0055029">
    <property type="term" value="C:nuclear DNA-directed RNA polymerase complex"/>
    <property type="evidence" value="ECO:0007669"/>
    <property type="project" value="UniProtKB-ARBA"/>
</dbReference>
<organism evidence="5 6">
    <name type="scientific">Edhazardia aedis (strain USNM 41457)</name>
    <name type="common">Microsporidian parasite</name>
    <dbReference type="NCBI Taxonomy" id="1003232"/>
    <lineage>
        <taxon>Eukaryota</taxon>
        <taxon>Fungi</taxon>
        <taxon>Fungi incertae sedis</taxon>
        <taxon>Microsporidia</taxon>
        <taxon>Edhazardia</taxon>
    </lineage>
</organism>
<dbReference type="GO" id="GO:0003899">
    <property type="term" value="F:DNA-directed RNA polymerase activity"/>
    <property type="evidence" value="ECO:0007669"/>
    <property type="project" value="InterPro"/>
</dbReference>
<dbReference type="InterPro" id="IPR036603">
    <property type="entry name" value="RBP11-like"/>
</dbReference>
<dbReference type="GO" id="GO:0046983">
    <property type="term" value="F:protein dimerization activity"/>
    <property type="evidence" value="ECO:0007669"/>
    <property type="project" value="InterPro"/>
</dbReference>
<dbReference type="HOGENOM" id="CLU_090381_4_2_1"/>
<dbReference type="EMBL" id="AFBI03000008">
    <property type="protein sequence ID" value="EJW05250.1"/>
    <property type="molecule type" value="Genomic_DNA"/>
</dbReference>
<proteinExistence type="inferred from homology"/>
<evidence type="ECO:0000313" key="5">
    <source>
        <dbReference type="EMBL" id="EJW05250.1"/>
    </source>
</evidence>
<gene>
    <name evidence="5" type="ORF">EDEG_00715</name>
</gene>
<comment type="similarity">
    <text evidence="3">Belongs to the archaeal Rpo11/eukaryotic RPB11/RPC19 RNA polymerase subunit family.</text>
</comment>
<dbReference type="HAMAP" id="MF_00261">
    <property type="entry name" value="RNApol_arch_Rpo11"/>
    <property type="match status" value="1"/>
</dbReference>
<dbReference type="OMA" id="MITKNDH"/>